<evidence type="ECO:0000256" key="5">
    <source>
        <dbReference type="SAM" id="MobiDB-lite"/>
    </source>
</evidence>
<dbReference type="GeneID" id="114428523"/>
<evidence type="ECO:0000256" key="1">
    <source>
        <dbReference type="ARBA" id="ARBA00009275"/>
    </source>
</evidence>
<evidence type="ECO:0000256" key="3">
    <source>
        <dbReference type="ARBA" id="ARBA00022801"/>
    </source>
</evidence>
<dbReference type="Proteomes" id="UP000515145">
    <property type="component" value="Chromosome 24"/>
</dbReference>
<keyword evidence="3" id="KW-0378">Hydrolase</keyword>
<evidence type="ECO:0000313" key="6">
    <source>
        <dbReference type="Proteomes" id="UP000515145"/>
    </source>
</evidence>
<name>A0A6P7HBK9_9TELE</name>
<comment type="function">
    <text evidence="4">Exhibits 3'-exonuclease activities and apurinic/apyrimidinic (AP) endonuclease (in vitro). Show preferential AP endonuclease activity on double-stranded DNA substrates and 3'- exonuclease activity on single-stranded DNA.</text>
</comment>
<dbReference type="PANTHER" id="PTHR46317:SF3">
    <property type="entry name" value="DEOXYRIBONUCLEASE TATDN3-RELATED"/>
    <property type="match status" value="1"/>
</dbReference>
<dbReference type="Gene3D" id="3.20.20.140">
    <property type="entry name" value="Metal-dependent hydrolases"/>
    <property type="match status" value="1"/>
</dbReference>
<evidence type="ECO:0000256" key="2">
    <source>
        <dbReference type="ARBA" id="ARBA00022723"/>
    </source>
</evidence>
<gene>
    <name evidence="7" type="primary">tatdn3</name>
</gene>
<dbReference type="InterPro" id="IPR001130">
    <property type="entry name" value="TatD-like"/>
</dbReference>
<dbReference type="GO" id="GO:0016788">
    <property type="term" value="F:hydrolase activity, acting on ester bonds"/>
    <property type="evidence" value="ECO:0007669"/>
    <property type="project" value="InterPro"/>
</dbReference>
<evidence type="ECO:0000256" key="4">
    <source>
        <dbReference type="ARBA" id="ARBA00093287"/>
    </source>
</evidence>
<protein>
    <submittedName>
        <fullName evidence="7">Deoxyribonuclease tatdn3 isoform X3</fullName>
    </submittedName>
</protein>
<dbReference type="Pfam" id="PF01026">
    <property type="entry name" value="TatD_DNase"/>
    <property type="match status" value="1"/>
</dbReference>
<dbReference type="RefSeq" id="XP_028252820.1">
    <property type="nucleotide sequence ID" value="XM_028397019.1"/>
</dbReference>
<proteinExistence type="inferred from homology"/>
<evidence type="ECO:0000313" key="7">
    <source>
        <dbReference type="RefSeq" id="XP_028252820.1"/>
    </source>
</evidence>
<dbReference type="CDD" id="cd01310">
    <property type="entry name" value="TatD_DNAse"/>
    <property type="match status" value="1"/>
</dbReference>
<dbReference type="InterPro" id="IPR032466">
    <property type="entry name" value="Metal_Hydrolase"/>
</dbReference>
<keyword evidence="6" id="KW-1185">Reference proteome</keyword>
<dbReference type="SUPFAM" id="SSF51556">
    <property type="entry name" value="Metallo-dependent hydrolases"/>
    <property type="match status" value="1"/>
</dbReference>
<accession>A0A6P7HBK9</accession>
<reference evidence="7" key="1">
    <citation type="submission" date="2025-08" db="UniProtKB">
        <authorList>
            <consortium name="RefSeq"/>
        </authorList>
    </citation>
    <scope>IDENTIFICATION</scope>
</reference>
<comment type="similarity">
    <text evidence="1">Belongs to the metallo-dependent hydrolases superfamily. TatD-type hydrolase family.</text>
</comment>
<feature type="region of interest" description="Disordered" evidence="5">
    <location>
        <begin position="203"/>
        <end position="247"/>
    </location>
</feature>
<dbReference type="PANTHER" id="PTHR46317">
    <property type="entry name" value="HYDROLASE OF PHP SUPERFAMILY-RELATED PROTEIN"/>
    <property type="match status" value="1"/>
</dbReference>
<dbReference type="GO" id="GO:0046872">
    <property type="term" value="F:metal ion binding"/>
    <property type="evidence" value="ECO:0007669"/>
    <property type="project" value="UniProtKB-KW"/>
</dbReference>
<sequence length="247" mass="27289">MENGFVDCHCHISAREFTEDVDDVIQRARGAGVKTLVAVTEEVGEFARVLQLQERYPDLVAPCFGVHPLQAGGEAEQRSVKPQDLDAALPLFYHHRERLVAVGEIGLDFTPWCAPTQQDREDQMNVFIKQLSVAKEMDLPVNVHSRSAAKVTIETMREQGISRALLHNFAGRPSVALEGVKAGYMFSFPPAVCRSTQCEISDHTERQADQTAPTGAHLSGDGLSRAGTKQTRAERAQQHPPVLLPRR</sequence>
<dbReference type="AlphaFoldDB" id="A0A6P7HBK9"/>
<dbReference type="CTD" id="128387"/>
<organism evidence="6 7">
    <name type="scientific">Parambassis ranga</name>
    <name type="common">Indian glassy fish</name>
    <dbReference type="NCBI Taxonomy" id="210632"/>
    <lineage>
        <taxon>Eukaryota</taxon>
        <taxon>Metazoa</taxon>
        <taxon>Chordata</taxon>
        <taxon>Craniata</taxon>
        <taxon>Vertebrata</taxon>
        <taxon>Euteleostomi</taxon>
        <taxon>Actinopterygii</taxon>
        <taxon>Neopterygii</taxon>
        <taxon>Teleostei</taxon>
        <taxon>Neoteleostei</taxon>
        <taxon>Acanthomorphata</taxon>
        <taxon>Ovalentaria</taxon>
        <taxon>Ambassidae</taxon>
        <taxon>Parambassis</taxon>
    </lineage>
</organism>
<keyword evidence="2" id="KW-0479">Metal-binding</keyword>